<dbReference type="InterPro" id="IPR050478">
    <property type="entry name" value="Ethylene_sulfur-biosynth"/>
</dbReference>
<dbReference type="AlphaFoldDB" id="A0A7E4VZA2"/>
<name>A0A7E4VZA2_PANRE</name>
<evidence type="ECO:0000256" key="1">
    <source>
        <dbReference type="ARBA" id="ARBA00007441"/>
    </source>
</evidence>
<evidence type="ECO:0000313" key="4">
    <source>
        <dbReference type="Proteomes" id="UP000492821"/>
    </source>
</evidence>
<dbReference type="GO" id="GO:0030170">
    <property type="term" value="F:pyridoxal phosphate binding"/>
    <property type="evidence" value="ECO:0007669"/>
    <property type="project" value="InterPro"/>
</dbReference>
<dbReference type="GO" id="GO:0008483">
    <property type="term" value="F:transaminase activity"/>
    <property type="evidence" value="ECO:0007669"/>
    <property type="project" value="TreeGrafter"/>
</dbReference>
<dbReference type="InterPro" id="IPR004838">
    <property type="entry name" value="NHTrfase_class1_PyrdxlP-BS"/>
</dbReference>
<dbReference type="Gene3D" id="3.90.1150.10">
    <property type="entry name" value="Aspartate Aminotransferase, domain 1"/>
    <property type="match status" value="1"/>
</dbReference>
<accession>A0A7E4VZA2</accession>
<dbReference type="PRINTS" id="PR00753">
    <property type="entry name" value="ACCSYNTHASE"/>
</dbReference>
<dbReference type="Pfam" id="PF00155">
    <property type="entry name" value="Aminotran_1_2"/>
    <property type="match status" value="1"/>
</dbReference>
<protein>
    <submittedName>
        <fullName evidence="5">Aminotran_1_2 domain-containing protein</fullName>
    </submittedName>
</protein>
<dbReference type="InterPro" id="IPR015422">
    <property type="entry name" value="PyrdxlP-dep_Trfase_small"/>
</dbReference>
<dbReference type="PANTHER" id="PTHR43795">
    <property type="entry name" value="BIFUNCTIONAL ASPARTATE AMINOTRANSFERASE AND GLUTAMATE/ASPARTATE-PREPHENATE AMINOTRANSFERASE-RELATED"/>
    <property type="match status" value="1"/>
</dbReference>
<keyword evidence="2" id="KW-0663">Pyridoxal phosphate</keyword>
<dbReference type="PANTHER" id="PTHR43795:SF39">
    <property type="entry name" value="AMINOTRANSFERASE CLASS I_CLASSII DOMAIN-CONTAINING PROTEIN"/>
    <property type="match status" value="1"/>
</dbReference>
<evidence type="ECO:0000256" key="2">
    <source>
        <dbReference type="ARBA" id="ARBA00022898"/>
    </source>
</evidence>
<dbReference type="InterPro" id="IPR004839">
    <property type="entry name" value="Aminotransferase_I/II_large"/>
</dbReference>
<dbReference type="Gene3D" id="3.40.640.10">
    <property type="entry name" value="Type I PLP-dependent aspartate aminotransferase-like (Major domain)"/>
    <property type="match status" value="1"/>
</dbReference>
<organism evidence="4 5">
    <name type="scientific">Panagrellus redivivus</name>
    <name type="common">Microworm</name>
    <dbReference type="NCBI Taxonomy" id="6233"/>
    <lineage>
        <taxon>Eukaryota</taxon>
        <taxon>Metazoa</taxon>
        <taxon>Ecdysozoa</taxon>
        <taxon>Nematoda</taxon>
        <taxon>Chromadorea</taxon>
        <taxon>Rhabditida</taxon>
        <taxon>Tylenchina</taxon>
        <taxon>Panagrolaimomorpha</taxon>
        <taxon>Panagrolaimoidea</taxon>
        <taxon>Panagrolaimidae</taxon>
        <taxon>Panagrellus</taxon>
    </lineage>
</organism>
<evidence type="ECO:0000313" key="5">
    <source>
        <dbReference type="WBParaSite" id="Pan_g4661.t1"/>
    </source>
</evidence>
<proteinExistence type="inferred from homology"/>
<reference evidence="4" key="1">
    <citation type="journal article" date="2013" name="Genetics">
        <title>The draft genome and transcriptome of Panagrellus redivivus are shaped by the harsh demands of a free-living lifestyle.</title>
        <authorList>
            <person name="Srinivasan J."/>
            <person name="Dillman A.R."/>
            <person name="Macchietto M.G."/>
            <person name="Heikkinen L."/>
            <person name="Lakso M."/>
            <person name="Fracchia K.M."/>
            <person name="Antoshechkin I."/>
            <person name="Mortazavi A."/>
            <person name="Wong G."/>
            <person name="Sternberg P.W."/>
        </authorList>
    </citation>
    <scope>NUCLEOTIDE SEQUENCE [LARGE SCALE GENOMIC DNA]</scope>
    <source>
        <strain evidence="4">MT8872</strain>
    </source>
</reference>
<reference evidence="5" key="2">
    <citation type="submission" date="2020-10" db="UniProtKB">
        <authorList>
            <consortium name="WormBaseParasite"/>
        </authorList>
    </citation>
    <scope>IDENTIFICATION</scope>
</reference>
<evidence type="ECO:0000259" key="3">
    <source>
        <dbReference type="Pfam" id="PF00155"/>
    </source>
</evidence>
<comment type="similarity">
    <text evidence="1">Belongs to the class-I pyridoxal-phosphate-dependent aminotransferase family.</text>
</comment>
<dbReference type="GO" id="GO:0006520">
    <property type="term" value="P:amino acid metabolic process"/>
    <property type="evidence" value="ECO:0007669"/>
    <property type="project" value="TreeGrafter"/>
</dbReference>
<dbReference type="SUPFAM" id="SSF53383">
    <property type="entry name" value="PLP-dependent transferases"/>
    <property type="match status" value="1"/>
</dbReference>
<dbReference type="InterPro" id="IPR015421">
    <property type="entry name" value="PyrdxlP-dep_Trfase_major"/>
</dbReference>
<feature type="domain" description="Aminotransferase class I/classII large" evidence="3">
    <location>
        <begin position="73"/>
        <end position="423"/>
    </location>
</feature>
<dbReference type="Proteomes" id="UP000492821">
    <property type="component" value="Unassembled WGS sequence"/>
</dbReference>
<sequence>MSLSIRAAKGLSIPQTSGGYNDTFAADPYHPQTNPNGFIKLSSADNLLTVDLLNDKFGPKAMEGFDFKSLLPVYPRPSGSPETLASVATFVNTFCAPGLKDPIKPSDLTLVSGVTASSDLIANAICDEGDIILTMAPFYYRFTNDYGDRSLAKVKLIDAFISAEKPFEVSVDKFEAKFAEMTQKGLPVKAILIVNPRNPDGGVATLAELKPIIDWAIKKRNLFVILDEIYNLLVYDPNVKFESALKLFDDDPSLDRQRLIWLWGLSKVFSVPGLRVATIYTSNKSIQASLKRSLMYQVPNVVTQHLVKGLLNDHNWVSSFIESNNANLLEARDYFASRLKSLSTSDKQIRIANSSAGFFFLADFSDFLAEKTWSSEGALRDAFIREKVLIISGADVRMPFPGWFRIVFSANTKAEVDEAVIRISRALNN</sequence>
<dbReference type="PROSITE" id="PS00105">
    <property type="entry name" value="AA_TRANSFER_CLASS_1"/>
    <property type="match status" value="1"/>
</dbReference>
<dbReference type="CDD" id="cd00609">
    <property type="entry name" value="AAT_like"/>
    <property type="match status" value="1"/>
</dbReference>
<dbReference type="WBParaSite" id="Pan_g4661.t1">
    <property type="protein sequence ID" value="Pan_g4661.t1"/>
    <property type="gene ID" value="Pan_g4661"/>
</dbReference>
<dbReference type="InterPro" id="IPR015424">
    <property type="entry name" value="PyrdxlP-dep_Trfase"/>
</dbReference>
<keyword evidence="4" id="KW-1185">Reference proteome</keyword>